<dbReference type="AlphaFoldDB" id="A0A5C6B8N2"/>
<keyword evidence="1" id="KW-0732">Signal</keyword>
<dbReference type="EMBL" id="SJPN01000001">
    <property type="protein sequence ID" value="TWU07606.1"/>
    <property type="molecule type" value="Genomic_DNA"/>
</dbReference>
<evidence type="ECO:0000313" key="3">
    <source>
        <dbReference type="Proteomes" id="UP000320176"/>
    </source>
</evidence>
<dbReference type="PROSITE" id="PS51257">
    <property type="entry name" value="PROKAR_LIPOPROTEIN"/>
    <property type="match status" value="1"/>
</dbReference>
<accession>A0A5C6B8N2</accession>
<feature type="chain" id="PRO_5023119059" description="Anaphase-promoting complex, cyclosome, subunit 3" evidence="1">
    <location>
        <begin position="33"/>
        <end position="799"/>
    </location>
</feature>
<name>A0A5C6B8N2_9BACT</name>
<evidence type="ECO:0000256" key="1">
    <source>
        <dbReference type="SAM" id="SignalP"/>
    </source>
</evidence>
<reference evidence="2 3" key="1">
    <citation type="submission" date="2019-02" db="EMBL/GenBank/DDBJ databases">
        <title>Deep-cultivation of Planctomycetes and their phenomic and genomic characterization uncovers novel biology.</title>
        <authorList>
            <person name="Wiegand S."/>
            <person name="Jogler M."/>
            <person name="Boedeker C."/>
            <person name="Pinto D."/>
            <person name="Vollmers J."/>
            <person name="Rivas-Marin E."/>
            <person name="Kohn T."/>
            <person name="Peeters S.H."/>
            <person name="Heuer A."/>
            <person name="Rast P."/>
            <person name="Oberbeckmann S."/>
            <person name="Bunk B."/>
            <person name="Jeske O."/>
            <person name="Meyerdierks A."/>
            <person name="Storesund J.E."/>
            <person name="Kallscheuer N."/>
            <person name="Luecker S."/>
            <person name="Lage O.M."/>
            <person name="Pohl T."/>
            <person name="Merkel B.J."/>
            <person name="Hornburger P."/>
            <person name="Mueller R.-W."/>
            <person name="Bruemmer F."/>
            <person name="Labrenz M."/>
            <person name="Spormann A.M."/>
            <person name="Op Den Camp H."/>
            <person name="Overmann J."/>
            <person name="Amann R."/>
            <person name="Jetten M.S.M."/>
            <person name="Mascher T."/>
            <person name="Medema M.H."/>
            <person name="Devos D.P."/>
            <person name="Kaster A.-K."/>
            <person name="Ovreas L."/>
            <person name="Rohde M."/>
            <person name="Galperin M.Y."/>
            <person name="Jogler C."/>
        </authorList>
    </citation>
    <scope>NUCLEOTIDE SEQUENCE [LARGE SCALE GENOMIC DNA]</scope>
    <source>
        <strain evidence="2 3">Pla52n</strain>
    </source>
</reference>
<gene>
    <name evidence="2" type="ORF">Pla52n_01790</name>
</gene>
<organism evidence="2 3">
    <name type="scientific">Stieleria varia</name>
    <dbReference type="NCBI Taxonomy" id="2528005"/>
    <lineage>
        <taxon>Bacteria</taxon>
        <taxon>Pseudomonadati</taxon>
        <taxon>Planctomycetota</taxon>
        <taxon>Planctomycetia</taxon>
        <taxon>Pirellulales</taxon>
        <taxon>Pirellulaceae</taxon>
        <taxon>Stieleria</taxon>
    </lineage>
</organism>
<protein>
    <recommendedName>
        <fullName evidence="4">Anaphase-promoting complex, cyclosome, subunit 3</fullName>
    </recommendedName>
</protein>
<dbReference type="Proteomes" id="UP000320176">
    <property type="component" value="Unassembled WGS sequence"/>
</dbReference>
<dbReference type="InterPro" id="IPR011990">
    <property type="entry name" value="TPR-like_helical_dom_sf"/>
</dbReference>
<keyword evidence="3" id="KW-1185">Reference proteome</keyword>
<comment type="caution">
    <text evidence="2">The sequence shown here is derived from an EMBL/GenBank/DDBJ whole genome shotgun (WGS) entry which is preliminary data.</text>
</comment>
<evidence type="ECO:0000313" key="2">
    <source>
        <dbReference type="EMBL" id="TWU07606.1"/>
    </source>
</evidence>
<evidence type="ECO:0008006" key="4">
    <source>
        <dbReference type="Google" id="ProtNLM"/>
    </source>
</evidence>
<dbReference type="Gene3D" id="1.25.40.10">
    <property type="entry name" value="Tetratricopeptide repeat domain"/>
    <property type="match status" value="1"/>
</dbReference>
<sequence precursor="true">MTRRCERVGWVLPCLIAISFALSCALSFATQAVGQQPAAVRPLMTVSRSTDDRDADLMAALIQRGQFDVANQICRSMLSRLDLQSDEAAKWVIHASELSIAIFQSGGEFTQDQVVAAQRPVLGLLTRYADHRRRFFLLSQAQRVRIAAVRHAIVMASVAVDRQQRQSEILRQSSSIRLDVEELLQQIRTSASETLSGQPTLQQRAIVDDWQRLDHELQIELVALALMQSEIFQPGSLDFIDAANQAAATATETLSRLPNDTLARREVQRLKADALIRAGQLREAKRLLDEIAGDTDSTLSPQMVALQVRLALANGDVSGARTQLDRFYGSDPESAPRSIELDLVRLEVLLRSVGGEEVDRIGPWLNSIEQRGGAFARRRAESTAVSFSGRGAPDRTMQGNASVLAAQGEDWLRRGDELRAAKLLAAAADAESDGPSALRMATKSAAAYLAAKQSEDAIDVLQSIAKSKSQSEGADQLMLQAAVLLSQQSAKDTPKKIEQTLRDLITMWPESQSSDAAKQWLLKLLDGQSREAEAALAATEFLNANSKAGVVQSAMDRWVKLLVSSDAAQASSLIPQFASAWSTAAEQSSVAKELFQSYSPLLLDEGPFVKPAVGGLLSDADAKLIGEVAAFRDHQQEMVTPADASEQLIELARWRLLRDGELDSSERKRVASLLVAWPSRDRWQTWTALLWSGDEATVVREIEQWLAESSQPGGDGRRAAKLLSEQASVASKGAAIKIWDQIASGVPRGSVEWHVAKLSAIALLQATGKSAEAVRRAKYVLLTSPPKNSKLLEQYQSIR</sequence>
<feature type="signal peptide" evidence="1">
    <location>
        <begin position="1"/>
        <end position="32"/>
    </location>
</feature>
<proteinExistence type="predicted"/>